<organism evidence="1">
    <name type="scientific">uncultured Caudovirales phage</name>
    <dbReference type="NCBI Taxonomy" id="2100421"/>
    <lineage>
        <taxon>Viruses</taxon>
        <taxon>Duplodnaviria</taxon>
        <taxon>Heunggongvirae</taxon>
        <taxon>Uroviricota</taxon>
        <taxon>Caudoviricetes</taxon>
        <taxon>Peduoviridae</taxon>
        <taxon>Maltschvirus</taxon>
        <taxon>Maltschvirus maltsch</taxon>
    </lineage>
</organism>
<proteinExistence type="predicted"/>
<protein>
    <submittedName>
        <fullName evidence="1">Uncharacterized protein</fullName>
    </submittedName>
</protein>
<dbReference type="EMBL" id="LR797061">
    <property type="protein sequence ID" value="CAB4184425.1"/>
    <property type="molecule type" value="Genomic_DNA"/>
</dbReference>
<sequence>MADYRAAMLPTLYANAHRAQGQRACTPGDFFPSLVQTKAPEENLAQMRGILSMLAAAGMAKKQ</sequence>
<gene>
    <name evidence="1" type="ORF">UFOVP1122_2</name>
</gene>
<reference evidence="1" key="1">
    <citation type="submission" date="2020-05" db="EMBL/GenBank/DDBJ databases">
        <authorList>
            <person name="Chiriac C."/>
            <person name="Salcher M."/>
            <person name="Ghai R."/>
            <person name="Kavagutti S V."/>
        </authorList>
    </citation>
    <scope>NUCLEOTIDE SEQUENCE</scope>
</reference>
<evidence type="ECO:0000313" key="1">
    <source>
        <dbReference type="EMBL" id="CAB4184425.1"/>
    </source>
</evidence>
<name>A0A6J5QUC1_9CAUD</name>
<accession>A0A6J5QUC1</accession>